<sequence length="451" mass="53336">MKTKKLIIITLFVILLLLLLVLRGIWPTAEEQEENEIVILFPYSDTPMESYAFIETYRRQYEEETGVKVRIEKIRAGNPDKYTMKRNSMLYMKNGPTLLLLGPFDNAREFVEKGVALEITGKIQNQEKLYNGLKDDYYLPIKIHGRTISINRELLNKLNIPEPGLDWTLADHDYYWERALEAEDIYFNRNLFYQIVGMKIRDLTFIDEESNRALLNSNETKKVIEEIREEVFSGKYILEESYTYENYYRMFHELNSQESKDSWDKYMANSARFFIMNSVGHHYNGLTSIRMDNVFKHITTSLLVPDVRGNEIHSVGFVVNRNGKNVDLGLDFLNFLISDEIQFNIYEREAEWENATNAPVNKAIMSEVERIESNRGILEETLELRRFMTNRLDEGDYERVFYGLDSREVVIRNRFFNELIDIVFADEPYSDEELSRRLRKAENELTIYINE</sequence>
<evidence type="ECO:0000313" key="2">
    <source>
        <dbReference type="Proteomes" id="UP000198636"/>
    </source>
</evidence>
<reference evidence="1 2" key="1">
    <citation type="submission" date="2016-10" db="EMBL/GenBank/DDBJ databases">
        <authorList>
            <person name="de Groot N.N."/>
        </authorList>
    </citation>
    <scope>NUCLEOTIDE SEQUENCE [LARGE SCALE GENOMIC DNA]</scope>
    <source>
        <strain evidence="1 2">DSM 18978</strain>
    </source>
</reference>
<accession>A0A1G5BKS2</accession>
<name>A0A1G5BKS2_9FIRM</name>
<dbReference type="Gene3D" id="3.40.190.10">
    <property type="entry name" value="Periplasmic binding protein-like II"/>
    <property type="match status" value="1"/>
</dbReference>
<evidence type="ECO:0000313" key="1">
    <source>
        <dbReference type="EMBL" id="SCX90782.1"/>
    </source>
</evidence>
<organism evidence="1 2">
    <name type="scientific">Alkaliphilus peptidifermentans DSM 18978</name>
    <dbReference type="NCBI Taxonomy" id="1120976"/>
    <lineage>
        <taxon>Bacteria</taxon>
        <taxon>Bacillati</taxon>
        <taxon>Bacillota</taxon>
        <taxon>Clostridia</taxon>
        <taxon>Peptostreptococcales</taxon>
        <taxon>Natronincolaceae</taxon>
        <taxon>Alkaliphilus</taxon>
    </lineage>
</organism>
<gene>
    <name evidence="1" type="ORF">SAMN03080606_00449</name>
</gene>
<keyword evidence="2" id="KW-1185">Reference proteome</keyword>
<dbReference type="RefSeq" id="WP_176758828.1">
    <property type="nucleotide sequence ID" value="NZ_FMUS01000002.1"/>
</dbReference>
<dbReference type="SUPFAM" id="SSF53850">
    <property type="entry name" value="Periplasmic binding protein-like II"/>
    <property type="match status" value="1"/>
</dbReference>
<dbReference type="STRING" id="1120976.SAMN03080606_00449"/>
<dbReference type="AlphaFoldDB" id="A0A1G5BKS2"/>
<proteinExistence type="predicted"/>
<protein>
    <submittedName>
        <fullName evidence="1">ABC-type glycerol-3-phosphate transport system, substrate-binding protein</fullName>
    </submittedName>
</protein>
<dbReference type="EMBL" id="FMUS01000002">
    <property type="protein sequence ID" value="SCX90782.1"/>
    <property type="molecule type" value="Genomic_DNA"/>
</dbReference>
<dbReference type="Proteomes" id="UP000198636">
    <property type="component" value="Unassembled WGS sequence"/>
</dbReference>